<keyword evidence="4 6" id="KW-0067">ATP-binding</keyword>
<feature type="coiled-coil region" evidence="7">
    <location>
        <begin position="128"/>
        <end position="155"/>
    </location>
</feature>
<dbReference type="SUPFAM" id="SSF52540">
    <property type="entry name" value="P-loop containing nucleoside triphosphate hydrolases"/>
    <property type="match status" value="1"/>
</dbReference>
<reference evidence="15 19" key="4">
    <citation type="submission" date="2019-03" db="EMBL/GenBank/DDBJ databases">
        <title>Subsurface microbial communities from deep shales in Ohio and West Virginia, USA.</title>
        <authorList>
            <person name="Wrighton K."/>
        </authorList>
    </citation>
    <scope>NUCLEOTIDE SEQUENCE [LARGE SCALE GENOMIC DNA]</scope>
    <source>
        <strain evidence="15 19">DSMZ 11287</strain>
    </source>
</reference>
<dbReference type="InterPro" id="IPR004396">
    <property type="entry name" value="ATPase_YchF/OLA1"/>
</dbReference>
<evidence type="ECO:0000256" key="6">
    <source>
        <dbReference type="HAMAP-Rule" id="MF_00944"/>
    </source>
</evidence>
<dbReference type="FunFam" id="3.10.20.30:FF:000001">
    <property type="entry name" value="Ribosome-binding ATPase YchF"/>
    <property type="match status" value="1"/>
</dbReference>
<proteinExistence type="inferred from homology"/>
<dbReference type="STRING" id="54121.SAMN04515653_11326"/>
<evidence type="ECO:0000256" key="7">
    <source>
        <dbReference type="SAM" id="Coils"/>
    </source>
</evidence>
<dbReference type="InterPro" id="IPR013029">
    <property type="entry name" value="YchF_C"/>
</dbReference>
<dbReference type="InterPro" id="IPR012675">
    <property type="entry name" value="Beta-grasp_dom_sf"/>
</dbReference>
<dbReference type="InterPro" id="IPR027417">
    <property type="entry name" value="P-loop_NTPase"/>
</dbReference>
<name>A0A1G6ILX8_9FIRM</name>
<dbReference type="RefSeq" id="WP_073157989.1">
    <property type="nucleotide sequence ID" value="NZ_FMYT01000002.1"/>
</dbReference>
<evidence type="ECO:0000256" key="4">
    <source>
        <dbReference type="ARBA" id="ARBA00022840"/>
    </source>
</evidence>
<keyword evidence="5" id="KW-0460">Magnesium</keyword>
<keyword evidence="3 6" id="KW-0547">Nucleotide-binding</keyword>
<dbReference type="Gene3D" id="1.10.150.300">
    <property type="entry name" value="TGS-like domain"/>
    <property type="match status" value="1"/>
</dbReference>
<dbReference type="EMBL" id="SOEF01000012">
    <property type="protein sequence ID" value="TDX44462.1"/>
    <property type="molecule type" value="Genomic_DNA"/>
</dbReference>
<dbReference type="InterPro" id="IPR041706">
    <property type="entry name" value="YchF_N"/>
</dbReference>
<evidence type="ECO:0000259" key="8">
    <source>
        <dbReference type="PROSITE" id="PS51710"/>
    </source>
</evidence>
<dbReference type="GeneID" id="57012579"/>
<evidence type="ECO:0000256" key="3">
    <source>
        <dbReference type="ARBA" id="ARBA00022741"/>
    </source>
</evidence>
<dbReference type="GO" id="GO:0005524">
    <property type="term" value="F:ATP binding"/>
    <property type="evidence" value="ECO:0007669"/>
    <property type="project" value="UniProtKB-UniRule"/>
</dbReference>
<evidence type="ECO:0000313" key="12">
    <source>
        <dbReference type="EMBL" id="SDI74134.1"/>
    </source>
</evidence>
<comment type="cofactor">
    <cofactor evidence="1">
        <name>Mg(2+)</name>
        <dbReference type="ChEBI" id="CHEBI:18420"/>
    </cofactor>
</comment>
<accession>A0A1G6ILX8</accession>
<dbReference type="GO" id="GO:0005737">
    <property type="term" value="C:cytoplasm"/>
    <property type="evidence" value="ECO:0007669"/>
    <property type="project" value="TreeGrafter"/>
</dbReference>
<dbReference type="Proteomes" id="UP000198612">
    <property type="component" value="Unassembled WGS sequence"/>
</dbReference>
<evidence type="ECO:0000259" key="9">
    <source>
        <dbReference type="PROSITE" id="PS51880"/>
    </source>
</evidence>
<sequence>MKIGIVGLPNVGKSTLFNALTEAGADAANYPFCTIDPNIGVVPVPDERLDWLAEKYQPEKKTPTVIEFVDIAGLVEGASRGEGLGNKFLAHIREVDAIAQVVRCFDDENITHVDGKISPDRDIDIINTELMMSDLAQVEKRLEKAKKQAKSGDKVYLKEVAALEKIANALEEGKNIRQLDLDETGNRLVKELQLLSAKPIIYLANVNEDDINTNQNKLVKDVKIHAEKDGAKVVEISAKIEADIAELDEEEKEMFLEELGLNDSGLDRVIKAGYELLNLLTFLTAGEKECRAWTVESGSTAPQAAGRIHSDMEKGFIRAEIVSFEDLKRVGSMAQAREEGLLRLEGKDYIMQDGDVCHFRFNV</sequence>
<keyword evidence="18" id="KW-1185">Reference proteome</keyword>
<dbReference type="PANTHER" id="PTHR23305">
    <property type="entry name" value="OBG GTPASE FAMILY"/>
    <property type="match status" value="1"/>
</dbReference>
<evidence type="ECO:0000256" key="2">
    <source>
        <dbReference type="ARBA" id="ARBA00022723"/>
    </source>
</evidence>
<dbReference type="Proteomes" id="UP000295472">
    <property type="component" value="Unassembled WGS sequence"/>
</dbReference>
<keyword evidence="2" id="KW-0479">Metal-binding</keyword>
<evidence type="ECO:0000313" key="13">
    <source>
        <dbReference type="EMBL" id="SES91891.1"/>
    </source>
</evidence>
<dbReference type="FunFam" id="1.10.150.300:FF:000001">
    <property type="entry name" value="Ribosome-binding ATPase YchF"/>
    <property type="match status" value="1"/>
</dbReference>
<dbReference type="PROSITE" id="PS51710">
    <property type="entry name" value="G_OBG"/>
    <property type="match status" value="1"/>
</dbReference>
<dbReference type="Gene3D" id="3.10.20.30">
    <property type="match status" value="1"/>
</dbReference>
<dbReference type="GO" id="GO:0016887">
    <property type="term" value="F:ATP hydrolysis activity"/>
    <property type="evidence" value="ECO:0007669"/>
    <property type="project" value="UniProtKB-UniRule"/>
</dbReference>
<evidence type="ECO:0000313" key="20">
    <source>
        <dbReference type="Proteomes" id="UP000295758"/>
    </source>
</evidence>
<dbReference type="InterPro" id="IPR012676">
    <property type="entry name" value="TGS-like"/>
</dbReference>
<evidence type="ECO:0000313" key="11">
    <source>
        <dbReference type="EMBL" id="SDF40289.1"/>
    </source>
</evidence>
<dbReference type="GO" id="GO:0046872">
    <property type="term" value="F:metal ion binding"/>
    <property type="evidence" value="ECO:0007669"/>
    <property type="project" value="UniProtKB-KW"/>
</dbReference>
<dbReference type="GO" id="GO:0005525">
    <property type="term" value="F:GTP binding"/>
    <property type="evidence" value="ECO:0007669"/>
    <property type="project" value="InterPro"/>
</dbReference>
<dbReference type="Pfam" id="PF01926">
    <property type="entry name" value="MMR_HSR1"/>
    <property type="match status" value="1"/>
</dbReference>
<dbReference type="EMBL" id="SOAA01000003">
    <property type="protein sequence ID" value="TDS33870.1"/>
    <property type="molecule type" value="Genomic_DNA"/>
</dbReference>
<feature type="domain" description="OBG-type G" evidence="8">
    <location>
        <begin position="1"/>
        <end position="256"/>
    </location>
</feature>
<evidence type="ECO:0000256" key="1">
    <source>
        <dbReference type="ARBA" id="ARBA00001946"/>
    </source>
</evidence>
<dbReference type="Proteomes" id="UP000198945">
    <property type="component" value="Unassembled WGS sequence"/>
</dbReference>
<dbReference type="InterPro" id="IPR031167">
    <property type="entry name" value="G_OBG"/>
</dbReference>
<evidence type="ECO:0000313" key="19">
    <source>
        <dbReference type="Proteomes" id="UP000295472"/>
    </source>
</evidence>
<dbReference type="EMBL" id="FOHG01000011">
    <property type="protein sequence ID" value="SES91891.1"/>
    <property type="molecule type" value="Genomic_DNA"/>
</dbReference>
<comment type="similarity">
    <text evidence="6">Belongs to the TRAFAC class OBG-HflX-like GTPase superfamily. OBG GTPase family. YchF/OLA1 subfamily.</text>
</comment>
<dbReference type="EMBL" id="FNEH01000013">
    <property type="protein sequence ID" value="SDI74134.1"/>
    <property type="molecule type" value="Genomic_DNA"/>
</dbReference>
<keyword evidence="7" id="KW-0175">Coiled coil</keyword>
<evidence type="ECO:0000313" key="16">
    <source>
        <dbReference type="Proteomes" id="UP000198612"/>
    </source>
</evidence>
<reference evidence="16 18" key="2">
    <citation type="submission" date="2016-10" db="EMBL/GenBank/DDBJ databases">
        <authorList>
            <person name="Varghese N."/>
            <person name="Submissions S."/>
        </authorList>
    </citation>
    <scope>NUCLEOTIDE SEQUENCE [LARGE SCALE GENOMIC DNA]</scope>
    <source>
        <strain evidence="10 21">WG10</strain>
        <strain evidence="11 18">WG2</strain>
        <strain evidence="13 16">WG5</strain>
    </source>
</reference>
<dbReference type="EMBL" id="FMYT01000002">
    <property type="protein sequence ID" value="SDC07430.1"/>
    <property type="molecule type" value="Genomic_DNA"/>
</dbReference>
<dbReference type="AlphaFoldDB" id="A0A1G6ILX8"/>
<dbReference type="InterPro" id="IPR023192">
    <property type="entry name" value="TGS-like_dom_sf"/>
</dbReference>
<dbReference type="InterPro" id="IPR006073">
    <property type="entry name" value="GTP-bd"/>
</dbReference>
<dbReference type="InterPro" id="IPR004095">
    <property type="entry name" value="TGS"/>
</dbReference>
<dbReference type="Proteomes" id="UP000295758">
    <property type="component" value="Unassembled WGS sequence"/>
</dbReference>
<dbReference type="CDD" id="cd01900">
    <property type="entry name" value="YchF"/>
    <property type="match status" value="1"/>
</dbReference>
<dbReference type="SUPFAM" id="SSF81271">
    <property type="entry name" value="TGS-like"/>
    <property type="match status" value="1"/>
</dbReference>
<reference evidence="14 20" key="3">
    <citation type="submission" date="2019-03" db="EMBL/GenBank/DDBJ databases">
        <title>Deep subsurface shale carbon reservoir microbial communities from Ohio and West Virginia, USA.</title>
        <authorList>
            <person name="Wrighton K."/>
        </authorList>
    </citation>
    <scope>NUCLEOTIDE SEQUENCE [LARGE SCALE GENOMIC DNA]</scope>
    <source>
        <strain evidence="14 20">UTICA-S4D12</strain>
    </source>
</reference>
<dbReference type="PRINTS" id="PR00326">
    <property type="entry name" value="GTP1OBG"/>
</dbReference>
<dbReference type="Proteomes" id="UP000324896">
    <property type="component" value="Unassembled WGS sequence"/>
</dbReference>
<comment type="function">
    <text evidence="6">ATPase that binds to both the 70S ribosome and the 50S ribosomal subunit in a nucleotide-independent manner.</text>
</comment>
<evidence type="ECO:0000313" key="18">
    <source>
        <dbReference type="Proteomes" id="UP000199519"/>
    </source>
</evidence>
<dbReference type="HAMAP" id="MF_00944">
    <property type="entry name" value="YchF_OLA1_ATPase"/>
    <property type="match status" value="1"/>
</dbReference>
<evidence type="ECO:0000313" key="15">
    <source>
        <dbReference type="EMBL" id="TDX44462.1"/>
    </source>
</evidence>
<gene>
    <name evidence="6" type="primary">ychF</name>
    <name evidence="14" type="ORF">BY453_10326</name>
    <name evidence="15" type="ORF">C7954_11257</name>
    <name evidence="10" type="ORF">SAMN04488597_10226</name>
    <name evidence="11" type="ORF">SAMN04488598_11157</name>
    <name evidence="13" type="ORF">SAMN04515652_11158</name>
    <name evidence="12" type="ORF">SAMN04515654_11342</name>
</gene>
<organism evidence="10 21">
    <name type="scientific">Halanaerobium congolense</name>
    <dbReference type="NCBI Taxonomy" id="54121"/>
    <lineage>
        <taxon>Bacteria</taxon>
        <taxon>Bacillati</taxon>
        <taxon>Bacillota</taxon>
        <taxon>Clostridia</taxon>
        <taxon>Halanaerobiales</taxon>
        <taxon>Halanaerobiaceae</taxon>
        <taxon>Halanaerobium</taxon>
    </lineage>
</organism>
<dbReference type="PIRSF" id="PIRSF006641">
    <property type="entry name" value="CHP00092"/>
    <property type="match status" value="1"/>
</dbReference>
<evidence type="ECO:0000313" key="10">
    <source>
        <dbReference type="EMBL" id="SDC07430.1"/>
    </source>
</evidence>
<feature type="domain" description="TGS" evidence="9">
    <location>
        <begin position="278"/>
        <end position="361"/>
    </location>
</feature>
<dbReference type="Proteomes" id="UP000199519">
    <property type="component" value="Unassembled WGS sequence"/>
</dbReference>
<evidence type="ECO:0000313" key="21">
    <source>
        <dbReference type="Proteomes" id="UP000324896"/>
    </source>
</evidence>
<dbReference type="GO" id="GO:0043023">
    <property type="term" value="F:ribosomal large subunit binding"/>
    <property type="evidence" value="ECO:0007669"/>
    <property type="project" value="UniProtKB-UniRule"/>
</dbReference>
<dbReference type="NCBIfam" id="TIGR00092">
    <property type="entry name" value="redox-regulated ATPase YchF"/>
    <property type="match status" value="1"/>
</dbReference>
<reference evidence="12 17" key="1">
    <citation type="submission" date="2016-10" db="EMBL/GenBank/DDBJ databases">
        <authorList>
            <person name="de Groot N.N."/>
        </authorList>
    </citation>
    <scope>NUCLEOTIDE SEQUENCE [LARGE SCALE GENOMIC DNA]</scope>
    <source>
        <strain evidence="12 17">WG7</strain>
    </source>
</reference>
<dbReference type="PANTHER" id="PTHR23305:SF18">
    <property type="entry name" value="OBG-TYPE G DOMAIN-CONTAINING PROTEIN"/>
    <property type="match status" value="1"/>
</dbReference>
<dbReference type="CDD" id="cd04867">
    <property type="entry name" value="TGS_YchF_OLA1"/>
    <property type="match status" value="1"/>
</dbReference>
<feature type="binding site" evidence="6">
    <location>
        <begin position="10"/>
        <end position="15"/>
    </location>
    <ligand>
        <name>ATP</name>
        <dbReference type="ChEBI" id="CHEBI:30616"/>
    </ligand>
</feature>
<evidence type="ECO:0000256" key="5">
    <source>
        <dbReference type="ARBA" id="ARBA00022842"/>
    </source>
</evidence>
<dbReference type="EMBL" id="FNBJ01000011">
    <property type="protein sequence ID" value="SDF40289.1"/>
    <property type="molecule type" value="Genomic_DNA"/>
</dbReference>
<evidence type="ECO:0000313" key="14">
    <source>
        <dbReference type="EMBL" id="TDS33870.1"/>
    </source>
</evidence>
<evidence type="ECO:0000313" key="17">
    <source>
        <dbReference type="Proteomes" id="UP000198945"/>
    </source>
</evidence>
<protein>
    <recommendedName>
        <fullName evidence="6">Ribosome-binding ATPase YchF</fullName>
    </recommendedName>
</protein>
<dbReference type="Pfam" id="PF06071">
    <property type="entry name" value="YchF-GTPase_C"/>
    <property type="match status" value="1"/>
</dbReference>
<dbReference type="Gene3D" id="3.40.50.300">
    <property type="entry name" value="P-loop containing nucleotide triphosphate hydrolases"/>
    <property type="match status" value="1"/>
</dbReference>
<dbReference type="PROSITE" id="PS51880">
    <property type="entry name" value="TGS"/>
    <property type="match status" value="1"/>
</dbReference>
<dbReference type="OrthoDB" id="9807318at2"/>